<comment type="caution">
    <text evidence="2">The sequence shown here is derived from an EMBL/GenBank/DDBJ whole genome shotgun (WGS) entry which is preliminary data.</text>
</comment>
<evidence type="ECO:0000256" key="1">
    <source>
        <dbReference type="SAM" id="Phobius"/>
    </source>
</evidence>
<reference evidence="2" key="2">
    <citation type="submission" date="2021-04" db="EMBL/GenBank/DDBJ databases">
        <authorList>
            <person name="Gilroy R."/>
        </authorList>
    </citation>
    <scope>NUCLEOTIDE SEQUENCE</scope>
    <source>
        <strain evidence="2">ChiBcec16_6824</strain>
    </source>
</reference>
<reference evidence="2" key="1">
    <citation type="journal article" date="2021" name="PeerJ">
        <title>Extensive microbial diversity within the chicken gut microbiome revealed by metagenomics and culture.</title>
        <authorList>
            <person name="Gilroy R."/>
            <person name="Ravi A."/>
            <person name="Getino M."/>
            <person name="Pursley I."/>
            <person name="Horton D.L."/>
            <person name="Alikhan N.F."/>
            <person name="Baker D."/>
            <person name="Gharbi K."/>
            <person name="Hall N."/>
            <person name="Watson M."/>
            <person name="Adriaenssens E.M."/>
            <person name="Foster-Nyarko E."/>
            <person name="Jarju S."/>
            <person name="Secka A."/>
            <person name="Antonio M."/>
            <person name="Oren A."/>
            <person name="Chaudhuri R.R."/>
            <person name="La Ragione R."/>
            <person name="Hildebrand F."/>
            <person name="Pallen M.J."/>
        </authorList>
    </citation>
    <scope>NUCLEOTIDE SEQUENCE</scope>
    <source>
        <strain evidence="2">ChiBcec16_6824</strain>
    </source>
</reference>
<feature type="transmembrane region" description="Helical" evidence="1">
    <location>
        <begin position="44"/>
        <end position="63"/>
    </location>
</feature>
<evidence type="ECO:0000313" key="3">
    <source>
        <dbReference type="Proteomes" id="UP000823868"/>
    </source>
</evidence>
<evidence type="ECO:0000313" key="2">
    <source>
        <dbReference type="EMBL" id="HIY20521.1"/>
    </source>
</evidence>
<gene>
    <name evidence="2" type="ORF">H9841_01295</name>
</gene>
<dbReference type="AlphaFoldDB" id="A0A9D2BWX2"/>
<proteinExistence type="predicted"/>
<dbReference type="Proteomes" id="UP000823868">
    <property type="component" value="Unassembled WGS sequence"/>
</dbReference>
<feature type="transmembrane region" description="Helical" evidence="1">
    <location>
        <begin position="144"/>
        <end position="164"/>
    </location>
</feature>
<protein>
    <submittedName>
        <fullName evidence="2">Uncharacterized protein</fullName>
    </submittedName>
</protein>
<keyword evidence="1" id="KW-1133">Transmembrane helix</keyword>
<sequence>MKGLWLSAKWEFLESELSRWQIVFFIGMGMFYSFNAATSLYGGWVAYSIVSIHLLVFTTMAAYRGIKWPFTGAFDLERTSGRPAWQSVLGRTLLWTAAIALGAALQQVFLRICLDRFEEIWVRIFFDGAQRAAQVAGWIGWRPFLAVTAAGVGVYVLSLTVTLLCKSDKNRHRATLSGAVGSVLAACILGGFLLQVAPLGLLGLGCILAGLPLSIWLLARKVE</sequence>
<accession>A0A9D2BWX2</accession>
<feature type="transmembrane region" description="Helical" evidence="1">
    <location>
        <begin position="200"/>
        <end position="219"/>
    </location>
</feature>
<keyword evidence="1" id="KW-0472">Membrane</keyword>
<feature type="transmembrane region" description="Helical" evidence="1">
    <location>
        <begin position="20"/>
        <end position="38"/>
    </location>
</feature>
<feature type="transmembrane region" description="Helical" evidence="1">
    <location>
        <begin position="176"/>
        <end position="194"/>
    </location>
</feature>
<dbReference type="EMBL" id="DXDX01000029">
    <property type="protein sequence ID" value="HIY20521.1"/>
    <property type="molecule type" value="Genomic_DNA"/>
</dbReference>
<keyword evidence="1" id="KW-0812">Transmembrane</keyword>
<organism evidence="2 3">
    <name type="scientific">Candidatus Flavonifractor merdigallinarum</name>
    <dbReference type="NCBI Taxonomy" id="2838589"/>
    <lineage>
        <taxon>Bacteria</taxon>
        <taxon>Bacillati</taxon>
        <taxon>Bacillota</taxon>
        <taxon>Clostridia</taxon>
        <taxon>Eubacteriales</taxon>
        <taxon>Oscillospiraceae</taxon>
        <taxon>Flavonifractor</taxon>
    </lineage>
</organism>
<name>A0A9D2BWX2_9FIRM</name>